<comment type="similarity">
    <text evidence="2 7">Belongs to the FPP/GGPP synthase family.</text>
</comment>
<organism evidence="8 9">
    <name type="scientific">Kosmotoga arenicorallina S304</name>
    <dbReference type="NCBI Taxonomy" id="1453497"/>
    <lineage>
        <taxon>Bacteria</taxon>
        <taxon>Thermotogati</taxon>
        <taxon>Thermotogota</taxon>
        <taxon>Thermotogae</taxon>
        <taxon>Kosmotogales</taxon>
        <taxon>Kosmotogaceae</taxon>
        <taxon>Kosmotoga</taxon>
    </lineage>
</organism>
<evidence type="ECO:0000256" key="1">
    <source>
        <dbReference type="ARBA" id="ARBA00001946"/>
    </source>
</evidence>
<dbReference type="PANTHER" id="PTHR43281:SF1">
    <property type="entry name" value="FARNESYL DIPHOSPHATE SYNTHASE"/>
    <property type="match status" value="1"/>
</dbReference>
<dbReference type="InterPro" id="IPR008949">
    <property type="entry name" value="Isoprenoid_synthase_dom_sf"/>
</dbReference>
<evidence type="ECO:0000256" key="2">
    <source>
        <dbReference type="ARBA" id="ARBA00006706"/>
    </source>
</evidence>
<evidence type="ECO:0000256" key="7">
    <source>
        <dbReference type="RuleBase" id="RU004466"/>
    </source>
</evidence>
<evidence type="ECO:0000313" key="8">
    <source>
        <dbReference type="EMBL" id="OAA31361.1"/>
    </source>
</evidence>
<dbReference type="PROSITE" id="PS00723">
    <property type="entry name" value="POLYPRENYL_SYNTHASE_1"/>
    <property type="match status" value="1"/>
</dbReference>
<evidence type="ECO:0000256" key="3">
    <source>
        <dbReference type="ARBA" id="ARBA00022679"/>
    </source>
</evidence>
<comment type="cofactor">
    <cofactor evidence="1">
        <name>Mg(2+)</name>
        <dbReference type="ChEBI" id="CHEBI:18420"/>
    </cofactor>
</comment>
<keyword evidence="4" id="KW-0479">Metal-binding</keyword>
<dbReference type="EMBL" id="JFHK01000004">
    <property type="protein sequence ID" value="OAA31361.1"/>
    <property type="molecule type" value="Genomic_DNA"/>
</dbReference>
<dbReference type="InterPro" id="IPR000092">
    <property type="entry name" value="Polyprenyl_synt"/>
</dbReference>
<evidence type="ECO:0000256" key="6">
    <source>
        <dbReference type="ARBA" id="ARBA00023229"/>
    </source>
</evidence>
<evidence type="ECO:0000256" key="5">
    <source>
        <dbReference type="ARBA" id="ARBA00022842"/>
    </source>
</evidence>
<keyword evidence="9" id="KW-1185">Reference proteome</keyword>
<dbReference type="AlphaFoldDB" id="A0A182C774"/>
<dbReference type="Proteomes" id="UP000077339">
    <property type="component" value="Unassembled WGS sequence"/>
</dbReference>
<dbReference type="GO" id="GO:0046872">
    <property type="term" value="F:metal ion binding"/>
    <property type="evidence" value="ECO:0007669"/>
    <property type="project" value="UniProtKB-KW"/>
</dbReference>
<reference evidence="8 9" key="1">
    <citation type="submission" date="2014-02" db="EMBL/GenBank/DDBJ databases">
        <title>Kosmotoga genome sequencing.</title>
        <authorList>
            <person name="Pollo S.M."/>
            <person name="Charchuk R."/>
            <person name="Nesbo C.L."/>
        </authorList>
    </citation>
    <scope>NUCLEOTIDE SEQUENCE [LARGE SCALE GENOMIC DNA]</scope>
    <source>
        <strain evidence="8 9">S304</strain>
    </source>
</reference>
<dbReference type="SUPFAM" id="SSF48576">
    <property type="entry name" value="Terpenoid synthases"/>
    <property type="match status" value="1"/>
</dbReference>
<dbReference type="STRING" id="1453497.AT15_07645"/>
<comment type="caution">
    <text evidence="8">The sequence shown here is derived from an EMBL/GenBank/DDBJ whole genome shotgun (WGS) entry which is preliminary data.</text>
</comment>
<sequence>MPPLLLEEFRITFDEYLERRLRSITLKQALGDLVGYTPRSGGKRLRPYIIYLFSNILEIPEEVYLELGLAVELFHSGSLIQDDLPSLDNDNFRRGKPSLHRLCGDGPAMLVADYLMLYPGKIILTLPLSAEIKLNLLRLWHDTSLKVIEGEFLDINTRVKSVEEVERIHYLKTAAFFGFCFSSPFICAGKQTEAVEMEKAGIDFGMAFQIFDDIKDKYGKSEILGKTPGKDEIQNRPNILRYMEMERAKKTAEKFYSKALERIKQDEIKQILDRLRKLVQER</sequence>
<dbReference type="RefSeq" id="WP_068346444.1">
    <property type="nucleotide sequence ID" value="NZ_JFHK01000004.1"/>
</dbReference>
<keyword evidence="6" id="KW-0414">Isoprene biosynthesis</keyword>
<dbReference type="InterPro" id="IPR033749">
    <property type="entry name" value="Polyprenyl_synt_CS"/>
</dbReference>
<dbReference type="GO" id="GO:0004659">
    <property type="term" value="F:prenyltransferase activity"/>
    <property type="evidence" value="ECO:0007669"/>
    <property type="project" value="InterPro"/>
</dbReference>
<dbReference type="PATRIC" id="fig|1453497.3.peg.1523"/>
<accession>A0A182C774</accession>
<dbReference type="SFLD" id="SFLDS00005">
    <property type="entry name" value="Isoprenoid_Synthase_Type_I"/>
    <property type="match status" value="1"/>
</dbReference>
<dbReference type="OrthoDB" id="9805316at2"/>
<dbReference type="CDD" id="cd00685">
    <property type="entry name" value="Trans_IPPS_HT"/>
    <property type="match status" value="1"/>
</dbReference>
<gene>
    <name evidence="8" type="ORF">AT15_07645</name>
</gene>
<evidence type="ECO:0000313" key="9">
    <source>
        <dbReference type="Proteomes" id="UP000077339"/>
    </source>
</evidence>
<dbReference type="PANTHER" id="PTHR43281">
    <property type="entry name" value="FARNESYL DIPHOSPHATE SYNTHASE"/>
    <property type="match status" value="1"/>
</dbReference>
<protein>
    <recommendedName>
        <fullName evidence="10">Polyprenyl synthetase</fullName>
    </recommendedName>
</protein>
<keyword evidence="5" id="KW-0460">Magnesium</keyword>
<evidence type="ECO:0008006" key="10">
    <source>
        <dbReference type="Google" id="ProtNLM"/>
    </source>
</evidence>
<proteinExistence type="inferred from homology"/>
<keyword evidence="3 7" id="KW-0808">Transferase</keyword>
<dbReference type="Gene3D" id="1.10.600.10">
    <property type="entry name" value="Farnesyl Diphosphate Synthase"/>
    <property type="match status" value="1"/>
</dbReference>
<name>A0A182C774_9BACT</name>
<dbReference type="GO" id="GO:0008299">
    <property type="term" value="P:isoprenoid biosynthetic process"/>
    <property type="evidence" value="ECO:0007669"/>
    <property type="project" value="UniProtKB-KW"/>
</dbReference>
<dbReference type="PROSITE" id="PS00444">
    <property type="entry name" value="POLYPRENYL_SYNTHASE_2"/>
    <property type="match status" value="1"/>
</dbReference>
<dbReference type="Pfam" id="PF00348">
    <property type="entry name" value="polyprenyl_synt"/>
    <property type="match status" value="1"/>
</dbReference>
<evidence type="ECO:0000256" key="4">
    <source>
        <dbReference type="ARBA" id="ARBA00022723"/>
    </source>
</evidence>